<gene>
    <name evidence="14" type="ORF">ACFQZI_10945</name>
</gene>
<keyword evidence="8 13" id="KW-1133">Transmembrane helix</keyword>
<feature type="transmembrane region" description="Helical" evidence="13">
    <location>
        <begin position="18"/>
        <end position="38"/>
    </location>
</feature>
<keyword evidence="9" id="KW-0406">Ion transport</keyword>
<dbReference type="RefSeq" id="WP_377142443.1">
    <property type="nucleotide sequence ID" value="NZ_JBHTIA010000007.1"/>
</dbReference>
<dbReference type="Proteomes" id="UP001597073">
    <property type="component" value="Unassembled WGS sequence"/>
</dbReference>
<keyword evidence="4" id="KW-0633">Potassium transport</keyword>
<dbReference type="EMBL" id="JBHTIA010000007">
    <property type="protein sequence ID" value="MFD0765370.1"/>
    <property type="molecule type" value="Genomic_DNA"/>
</dbReference>
<dbReference type="PANTHER" id="PTHR31462:SF5">
    <property type="entry name" value="ENDOSOMAL_LYSOSOMAL PROTON CHANNEL TMEM175"/>
    <property type="match status" value="1"/>
</dbReference>
<feature type="transmembrane region" description="Helical" evidence="13">
    <location>
        <begin position="89"/>
        <end position="111"/>
    </location>
</feature>
<evidence type="ECO:0000313" key="14">
    <source>
        <dbReference type="EMBL" id="MFD0765370.1"/>
    </source>
</evidence>
<name>A0ABW2ZGL9_9SPHI</name>
<dbReference type="Pfam" id="PF06736">
    <property type="entry name" value="TMEM175"/>
    <property type="match status" value="1"/>
</dbReference>
<comment type="subcellular location">
    <subcellularLocation>
        <location evidence="1">Membrane</location>
        <topology evidence="1">Multi-pass membrane protein</topology>
    </subcellularLocation>
</comment>
<evidence type="ECO:0000256" key="7">
    <source>
        <dbReference type="ARBA" id="ARBA00022958"/>
    </source>
</evidence>
<feature type="transmembrane region" description="Helical" evidence="13">
    <location>
        <begin position="58"/>
        <end position="77"/>
    </location>
</feature>
<dbReference type="InterPro" id="IPR010617">
    <property type="entry name" value="TMEM175-like"/>
</dbReference>
<accession>A0ABW2ZGL9</accession>
<evidence type="ECO:0000256" key="6">
    <source>
        <dbReference type="ARBA" id="ARBA00022826"/>
    </source>
</evidence>
<evidence type="ECO:0000256" key="5">
    <source>
        <dbReference type="ARBA" id="ARBA00022692"/>
    </source>
</evidence>
<protein>
    <submittedName>
        <fullName evidence="14">TMEM175 family protein</fullName>
    </submittedName>
</protein>
<keyword evidence="7" id="KW-0630">Potassium</keyword>
<evidence type="ECO:0000256" key="10">
    <source>
        <dbReference type="ARBA" id="ARBA00023136"/>
    </source>
</evidence>
<feature type="transmembrane region" description="Helical" evidence="13">
    <location>
        <begin position="123"/>
        <end position="148"/>
    </location>
</feature>
<evidence type="ECO:0000256" key="9">
    <source>
        <dbReference type="ARBA" id="ARBA00023065"/>
    </source>
</evidence>
<keyword evidence="3" id="KW-0813">Transport</keyword>
<organism evidence="14 15">
    <name type="scientific">Mucilaginibacter lutimaris</name>
    <dbReference type="NCBI Taxonomy" id="931629"/>
    <lineage>
        <taxon>Bacteria</taxon>
        <taxon>Pseudomonadati</taxon>
        <taxon>Bacteroidota</taxon>
        <taxon>Sphingobacteriia</taxon>
        <taxon>Sphingobacteriales</taxon>
        <taxon>Sphingobacteriaceae</taxon>
        <taxon>Mucilaginibacter</taxon>
    </lineage>
</organism>
<reference evidence="15" key="1">
    <citation type="journal article" date="2019" name="Int. J. Syst. Evol. Microbiol.">
        <title>The Global Catalogue of Microorganisms (GCM) 10K type strain sequencing project: providing services to taxonomists for standard genome sequencing and annotation.</title>
        <authorList>
            <consortium name="The Broad Institute Genomics Platform"/>
            <consortium name="The Broad Institute Genome Sequencing Center for Infectious Disease"/>
            <person name="Wu L."/>
            <person name="Ma J."/>
        </authorList>
    </citation>
    <scope>NUCLEOTIDE SEQUENCE [LARGE SCALE GENOMIC DNA]</scope>
    <source>
        <strain evidence="15">CCUG 60742</strain>
    </source>
</reference>
<evidence type="ECO:0000256" key="3">
    <source>
        <dbReference type="ARBA" id="ARBA00022448"/>
    </source>
</evidence>
<comment type="similarity">
    <text evidence="2">Belongs to the TMEM175 family.</text>
</comment>
<keyword evidence="6" id="KW-0631">Potassium channel</keyword>
<evidence type="ECO:0000256" key="13">
    <source>
        <dbReference type="SAM" id="Phobius"/>
    </source>
</evidence>
<evidence type="ECO:0000256" key="4">
    <source>
        <dbReference type="ARBA" id="ARBA00022538"/>
    </source>
</evidence>
<keyword evidence="11" id="KW-0407">Ion channel</keyword>
<evidence type="ECO:0000313" key="15">
    <source>
        <dbReference type="Proteomes" id="UP001597073"/>
    </source>
</evidence>
<comment type="caution">
    <text evidence="14">The sequence shown here is derived from an EMBL/GenBank/DDBJ whole genome shotgun (WGS) entry which is preliminary data.</text>
</comment>
<keyword evidence="5 13" id="KW-0812">Transmembrane</keyword>
<keyword evidence="10 13" id="KW-0472">Membrane</keyword>
<evidence type="ECO:0000256" key="11">
    <source>
        <dbReference type="ARBA" id="ARBA00023303"/>
    </source>
</evidence>
<comment type="catalytic activity">
    <reaction evidence="12">
        <text>K(+)(in) = K(+)(out)</text>
        <dbReference type="Rhea" id="RHEA:29463"/>
        <dbReference type="ChEBI" id="CHEBI:29103"/>
    </reaction>
</comment>
<proteinExistence type="inferred from homology"/>
<feature type="transmembrane region" description="Helical" evidence="13">
    <location>
        <begin position="172"/>
        <end position="191"/>
    </location>
</feature>
<evidence type="ECO:0000256" key="1">
    <source>
        <dbReference type="ARBA" id="ARBA00004141"/>
    </source>
</evidence>
<keyword evidence="15" id="KW-1185">Reference proteome</keyword>
<evidence type="ECO:0000256" key="12">
    <source>
        <dbReference type="ARBA" id="ARBA00034430"/>
    </source>
</evidence>
<dbReference type="PANTHER" id="PTHR31462">
    <property type="entry name" value="ENDOSOMAL/LYSOSOMAL POTASSIUM CHANNEL TMEM175"/>
    <property type="match status" value="1"/>
</dbReference>
<sequence>MNIKEEEEIKREFQLERVILFSDAVFAIIITIMVLEIKLPEGLRHAGSEKIREAFLELIPKLLGYITAFFFVGMFWAKHLKLFSYLKDYTTTLIVYNLVFLFFISLFPFAVSIMTGTLSPSNAIGLMVYFIVIGLSMLSQTLLAGYLVRHAHEICYYPAEIEKNLQWKAQRVNYVSLPILFAYLSACLYYGVKPELYGFGFIVWGIIISRIRKKYYPSANDDMPLIARLFSSRKKQLVKDVPPID</sequence>
<evidence type="ECO:0000256" key="2">
    <source>
        <dbReference type="ARBA" id="ARBA00006920"/>
    </source>
</evidence>
<evidence type="ECO:0000256" key="8">
    <source>
        <dbReference type="ARBA" id="ARBA00022989"/>
    </source>
</evidence>